<dbReference type="OrthoDB" id="9775544at2"/>
<keyword evidence="10" id="KW-1185">Reference proteome</keyword>
<feature type="transmembrane region" description="Helical" evidence="6">
    <location>
        <begin position="477"/>
        <end position="496"/>
    </location>
</feature>
<evidence type="ECO:0000256" key="1">
    <source>
        <dbReference type="ARBA" id="ARBA00004651"/>
    </source>
</evidence>
<evidence type="ECO:0000259" key="7">
    <source>
        <dbReference type="Pfam" id="PF02687"/>
    </source>
</evidence>
<feature type="transmembrane region" description="Helical" evidence="6">
    <location>
        <begin position="304"/>
        <end position="333"/>
    </location>
</feature>
<feature type="domain" description="MacB-like periplasmic core" evidence="8">
    <location>
        <begin position="22"/>
        <end position="199"/>
    </location>
</feature>
<feature type="transmembrane region" description="Helical" evidence="6">
    <location>
        <begin position="425"/>
        <end position="443"/>
    </location>
</feature>
<dbReference type="EMBL" id="WSQA01000001">
    <property type="protein sequence ID" value="MVZ60724.1"/>
    <property type="molecule type" value="Genomic_DNA"/>
</dbReference>
<evidence type="ECO:0000256" key="5">
    <source>
        <dbReference type="ARBA" id="ARBA00023136"/>
    </source>
</evidence>
<gene>
    <name evidence="9" type="ORF">GQF63_01680</name>
</gene>
<feature type="transmembrane region" description="Helical" evidence="6">
    <location>
        <begin position="808"/>
        <end position="832"/>
    </location>
</feature>
<dbReference type="InterPro" id="IPR003838">
    <property type="entry name" value="ABC3_permease_C"/>
</dbReference>
<dbReference type="PANTHER" id="PTHR30287:SF1">
    <property type="entry name" value="INNER MEMBRANE PROTEIN"/>
    <property type="match status" value="1"/>
</dbReference>
<comment type="caution">
    <text evidence="9">The sequence shown here is derived from an EMBL/GenBank/DDBJ whole genome shotgun (WGS) entry which is preliminary data.</text>
</comment>
<feature type="domain" description="ABC3 transporter permease C-terminal" evidence="7">
    <location>
        <begin position="263"/>
        <end position="381"/>
    </location>
</feature>
<evidence type="ECO:0000256" key="4">
    <source>
        <dbReference type="ARBA" id="ARBA00022989"/>
    </source>
</evidence>
<evidence type="ECO:0000313" key="9">
    <source>
        <dbReference type="EMBL" id="MVZ60724.1"/>
    </source>
</evidence>
<feature type="transmembrane region" description="Helical" evidence="6">
    <location>
        <begin position="718"/>
        <end position="739"/>
    </location>
</feature>
<evidence type="ECO:0000256" key="3">
    <source>
        <dbReference type="ARBA" id="ARBA00022692"/>
    </source>
</evidence>
<accession>A0A6N8KV93</accession>
<organism evidence="9 10">
    <name type="scientific">Sphingobacterium humi</name>
    <dbReference type="NCBI Taxonomy" id="1796905"/>
    <lineage>
        <taxon>Bacteria</taxon>
        <taxon>Pseudomonadati</taxon>
        <taxon>Bacteroidota</taxon>
        <taxon>Sphingobacteriia</taxon>
        <taxon>Sphingobacteriales</taxon>
        <taxon>Sphingobacteriaceae</taxon>
        <taxon>Sphingobacterium</taxon>
    </lineage>
</organism>
<feature type="transmembrane region" description="Helical" evidence="6">
    <location>
        <begin position="353"/>
        <end position="376"/>
    </location>
</feature>
<dbReference type="Proteomes" id="UP000435036">
    <property type="component" value="Unassembled WGS sequence"/>
</dbReference>
<sequence>MNWRWIFLMAWRDSRKNRSRLFLFISSIILGIASLVSMNSFNRNLKKDIDLQAAELIGADLALETNRKPTAATLAFIDSLNKLSLNFAKEERFMSMLRFPKADASRFVQVRALEGSFPFYGAVETKPTGAFGKFNQEQGIYIENPLLLQYSLQLGDTLQLGTKNFPLLGGITAQPGQSAIAGAMAPSLFIPLAQLQGAGLQQTGSRIEYHYYFKLPADFQVDKKIKSWKDKLSTLQLRASTIQTTKENTGRSFADMANFMELVGFVALLLGCIGVSSAVQIYVREKLMSVAILRCLGTSAKQAFFIFVIQFAAIGLLGGIVGAALGTVIQFAIPYVMQDVLPVALTTQIVWPAIFQGILLGLVIAVLFALLPLLSVRHISPLNSLRLQEEPEGLLKDKLKIWVYLLIILFIVLFARTQMDTWLQTLLFSLGIGFTFLLLYGVARGFTWLIRKYFPSNWSYLWRQGLSNLWRPNNQTVILIVSIGLGTTLIATLYFVQDMLLNRVAISAQQNEANMLMFDIQPSQREGISQLAQKSGYPIVESVPIVTMFMEAVNGTSLQDVLKDTTSEISGRAFRGEIRATYRDSLSASEKVSAGKWVGQVSPTDTASVSLDENYAEGIGVKVGDVLTMNVQGLRLPAKVSSLRKVDWNRFQSNFRMVFAKGSIDQAPQFYLMMTKVTGEEQAMRFQQEVVNSYPNVSIIDMNAVLSILNTILEKIGFIIKFIGGFSILTGIVVLISSVRISKYQRIKENVLLRTLGASSKQIYLITISEYMFLGLLAALCGLFIALVASSMLAIFVFESAFVPPLGFVLFILTAVPAMTVFIGLINSLTVLNKSPLAVLRNN</sequence>
<comment type="subcellular location">
    <subcellularLocation>
        <location evidence="1">Cell membrane</location>
        <topology evidence="1">Multi-pass membrane protein</topology>
    </subcellularLocation>
</comment>
<evidence type="ECO:0000259" key="8">
    <source>
        <dbReference type="Pfam" id="PF12704"/>
    </source>
</evidence>
<feature type="transmembrane region" description="Helical" evidence="6">
    <location>
        <begin position="771"/>
        <end position="796"/>
    </location>
</feature>
<evidence type="ECO:0000256" key="6">
    <source>
        <dbReference type="SAM" id="Phobius"/>
    </source>
</evidence>
<dbReference type="Pfam" id="PF02687">
    <property type="entry name" value="FtsX"/>
    <property type="match status" value="2"/>
</dbReference>
<feature type="transmembrane region" description="Helical" evidence="6">
    <location>
        <begin position="262"/>
        <end position="283"/>
    </location>
</feature>
<keyword evidence="2" id="KW-1003">Cell membrane</keyword>
<name>A0A6N8KV93_9SPHI</name>
<keyword evidence="5 6" id="KW-0472">Membrane</keyword>
<keyword evidence="4 6" id="KW-1133">Transmembrane helix</keyword>
<protein>
    <submittedName>
        <fullName evidence="9">FtsX-like permease family protein</fullName>
    </submittedName>
</protein>
<reference evidence="9 10" key="1">
    <citation type="submission" date="2019-12" db="EMBL/GenBank/DDBJ databases">
        <authorList>
            <person name="Dong K."/>
        </authorList>
    </citation>
    <scope>NUCLEOTIDE SEQUENCE [LARGE SCALE GENOMIC DNA]</scope>
    <source>
        <strain evidence="9 10">JCM 31225</strain>
    </source>
</reference>
<feature type="transmembrane region" description="Helical" evidence="6">
    <location>
        <begin position="401"/>
        <end position="419"/>
    </location>
</feature>
<dbReference type="AlphaFoldDB" id="A0A6N8KV93"/>
<dbReference type="InterPro" id="IPR025857">
    <property type="entry name" value="MacB_PCD"/>
</dbReference>
<dbReference type="GO" id="GO:0005886">
    <property type="term" value="C:plasma membrane"/>
    <property type="evidence" value="ECO:0007669"/>
    <property type="project" value="UniProtKB-SubCell"/>
</dbReference>
<evidence type="ECO:0000313" key="10">
    <source>
        <dbReference type="Proteomes" id="UP000435036"/>
    </source>
</evidence>
<dbReference type="RefSeq" id="WP_160367353.1">
    <property type="nucleotide sequence ID" value="NZ_WSQA01000001.1"/>
</dbReference>
<dbReference type="InterPro" id="IPR038766">
    <property type="entry name" value="Membrane_comp_ABC_pdt"/>
</dbReference>
<feature type="domain" description="ABC3 transporter permease C-terminal" evidence="7">
    <location>
        <begin position="722"/>
        <end position="836"/>
    </location>
</feature>
<feature type="transmembrane region" description="Helical" evidence="6">
    <location>
        <begin position="21"/>
        <end position="41"/>
    </location>
</feature>
<keyword evidence="3 6" id="KW-0812">Transmembrane</keyword>
<proteinExistence type="predicted"/>
<dbReference type="Pfam" id="PF12704">
    <property type="entry name" value="MacB_PCD"/>
    <property type="match status" value="1"/>
</dbReference>
<evidence type="ECO:0000256" key="2">
    <source>
        <dbReference type="ARBA" id="ARBA00022475"/>
    </source>
</evidence>
<dbReference type="PANTHER" id="PTHR30287">
    <property type="entry name" value="MEMBRANE COMPONENT OF PREDICTED ABC SUPERFAMILY METABOLITE UPTAKE TRANSPORTER"/>
    <property type="match status" value="1"/>
</dbReference>